<evidence type="ECO:0000313" key="2">
    <source>
        <dbReference type="Proteomes" id="UP000191691"/>
    </source>
</evidence>
<feature type="non-terminal residue" evidence="1">
    <location>
        <position position="55"/>
    </location>
</feature>
<protein>
    <recommendedName>
        <fullName evidence="3">Integrase catalytic domain-containing protein</fullName>
    </recommendedName>
</protein>
<name>A0A1V6VSJ0_PENNA</name>
<proteinExistence type="predicted"/>
<evidence type="ECO:0000313" key="1">
    <source>
        <dbReference type="EMBL" id="OQE53628.1"/>
    </source>
</evidence>
<dbReference type="Proteomes" id="UP000191691">
    <property type="component" value="Unassembled WGS sequence"/>
</dbReference>
<reference evidence="2" key="1">
    <citation type="journal article" date="2017" name="Nat. Microbiol.">
        <title>Global analysis of biosynthetic gene clusters reveals vast potential of secondary metabolite production in Penicillium species.</title>
        <authorList>
            <person name="Nielsen J.C."/>
            <person name="Grijseels S."/>
            <person name="Prigent S."/>
            <person name="Ji B."/>
            <person name="Dainat J."/>
            <person name="Nielsen K.F."/>
            <person name="Frisvad J.C."/>
            <person name="Workman M."/>
            <person name="Nielsen J."/>
        </authorList>
    </citation>
    <scope>NUCLEOTIDE SEQUENCE [LARGE SCALE GENOMIC DNA]</scope>
    <source>
        <strain evidence="2">IBT 13039</strain>
    </source>
</reference>
<evidence type="ECO:0008006" key="3">
    <source>
        <dbReference type="Google" id="ProtNLM"/>
    </source>
</evidence>
<gene>
    <name evidence="1" type="ORF">PENNAL_c0467G07350</name>
</gene>
<dbReference type="EMBL" id="MOOB01000467">
    <property type="protein sequence ID" value="OQE53628.1"/>
    <property type="molecule type" value="Genomic_DNA"/>
</dbReference>
<dbReference type="InterPro" id="IPR012337">
    <property type="entry name" value="RNaseH-like_sf"/>
</dbReference>
<accession>A0A1V6VSJ0</accession>
<comment type="caution">
    <text evidence="1">The sequence shown here is derived from an EMBL/GenBank/DDBJ whole genome shotgun (WGS) entry which is preliminary data.</text>
</comment>
<organism evidence="1 2">
    <name type="scientific">Penicillium nalgiovense</name>
    <dbReference type="NCBI Taxonomy" id="60175"/>
    <lineage>
        <taxon>Eukaryota</taxon>
        <taxon>Fungi</taxon>
        <taxon>Dikarya</taxon>
        <taxon>Ascomycota</taxon>
        <taxon>Pezizomycotina</taxon>
        <taxon>Eurotiomycetes</taxon>
        <taxon>Eurotiomycetidae</taxon>
        <taxon>Eurotiales</taxon>
        <taxon>Aspergillaceae</taxon>
        <taxon>Penicillium</taxon>
    </lineage>
</organism>
<dbReference type="AlphaFoldDB" id="A0A1V6VSJ0"/>
<dbReference type="SUPFAM" id="SSF53098">
    <property type="entry name" value="Ribonuclease H-like"/>
    <property type="match status" value="1"/>
</dbReference>
<sequence length="55" mass="6723">MEMPIAKDGSRYVITFTDDYSRGSWAYPMRWKHEALQKFRQFEAWVYRQFGAQIK</sequence>
<keyword evidence="2" id="KW-1185">Reference proteome</keyword>